<dbReference type="FunFam" id="3.30.160.60:FF:000358">
    <property type="entry name" value="zinc finger protein 24"/>
    <property type="match status" value="1"/>
</dbReference>
<organism evidence="13 14">
    <name type="scientific">Frankliniella occidentalis</name>
    <name type="common">Western flower thrips</name>
    <name type="synonym">Euthrips occidentalis</name>
    <dbReference type="NCBI Taxonomy" id="133901"/>
    <lineage>
        <taxon>Eukaryota</taxon>
        <taxon>Metazoa</taxon>
        <taxon>Ecdysozoa</taxon>
        <taxon>Arthropoda</taxon>
        <taxon>Hexapoda</taxon>
        <taxon>Insecta</taxon>
        <taxon>Pterygota</taxon>
        <taxon>Neoptera</taxon>
        <taxon>Paraneoptera</taxon>
        <taxon>Thysanoptera</taxon>
        <taxon>Terebrantia</taxon>
        <taxon>Thripoidea</taxon>
        <taxon>Thripidae</taxon>
        <taxon>Frankliniella</taxon>
    </lineage>
</organism>
<feature type="domain" description="C2H2-type" evidence="11">
    <location>
        <begin position="688"/>
        <end position="715"/>
    </location>
</feature>
<evidence type="ECO:0000259" key="11">
    <source>
        <dbReference type="PROSITE" id="PS50157"/>
    </source>
</evidence>
<dbReference type="PROSITE" id="PS00028">
    <property type="entry name" value="ZINC_FINGER_C2H2_1"/>
    <property type="match status" value="12"/>
</dbReference>
<evidence type="ECO:0000256" key="6">
    <source>
        <dbReference type="ARBA" id="ARBA00023125"/>
    </source>
</evidence>
<dbReference type="SUPFAM" id="SSF57716">
    <property type="entry name" value="Glucocorticoid receptor-like (DNA-binding domain)"/>
    <property type="match status" value="1"/>
</dbReference>
<dbReference type="KEGG" id="foc:113207355"/>
<dbReference type="SMART" id="SM00868">
    <property type="entry name" value="zf-AD"/>
    <property type="match status" value="1"/>
</dbReference>
<dbReference type="PANTHER" id="PTHR24404">
    <property type="entry name" value="ZINC FINGER PROTEIN"/>
    <property type="match status" value="1"/>
</dbReference>
<dbReference type="GO" id="GO:0000978">
    <property type="term" value="F:RNA polymerase II cis-regulatory region sequence-specific DNA binding"/>
    <property type="evidence" value="ECO:0007669"/>
    <property type="project" value="TreeGrafter"/>
</dbReference>
<dbReference type="FunFam" id="3.30.160.60:FF:000065">
    <property type="entry name" value="B-cell CLL/lymphoma 6, member B"/>
    <property type="match status" value="2"/>
</dbReference>
<evidence type="ECO:0000256" key="10">
    <source>
        <dbReference type="SAM" id="MobiDB-lite"/>
    </source>
</evidence>
<feature type="compositionally biased region" description="Basic and acidic residues" evidence="10">
    <location>
        <begin position="204"/>
        <end position="215"/>
    </location>
</feature>
<dbReference type="Pfam" id="PF00096">
    <property type="entry name" value="zf-C2H2"/>
    <property type="match status" value="8"/>
</dbReference>
<feature type="binding site" evidence="9">
    <location>
        <position position="7"/>
    </location>
    <ligand>
        <name>Zn(2+)</name>
        <dbReference type="ChEBI" id="CHEBI:29105"/>
    </ligand>
</feature>
<dbReference type="OrthoDB" id="4748970at2759"/>
<feature type="domain" description="C2H2-type" evidence="11">
    <location>
        <begin position="346"/>
        <end position="373"/>
    </location>
</feature>
<dbReference type="InterPro" id="IPR050589">
    <property type="entry name" value="Ikaros_C2H2-ZF"/>
</dbReference>
<feature type="binding site" evidence="9">
    <location>
        <position position="70"/>
    </location>
    <ligand>
        <name>Zn(2+)</name>
        <dbReference type="ChEBI" id="CHEBI:29105"/>
    </ligand>
</feature>
<dbReference type="FunFam" id="3.30.160.60:FF:000264">
    <property type="entry name" value="Zinc finger protein 236"/>
    <property type="match status" value="1"/>
</dbReference>
<dbReference type="InterPro" id="IPR036236">
    <property type="entry name" value="Znf_C2H2_sf"/>
</dbReference>
<dbReference type="Gene3D" id="3.40.1800.20">
    <property type="match status" value="1"/>
</dbReference>
<dbReference type="SMART" id="SM00355">
    <property type="entry name" value="ZnF_C2H2"/>
    <property type="match status" value="13"/>
</dbReference>
<dbReference type="Gene3D" id="3.30.160.60">
    <property type="entry name" value="Classic Zinc Finger"/>
    <property type="match status" value="11"/>
</dbReference>
<dbReference type="FunFam" id="3.30.160.60:FF:002343">
    <property type="entry name" value="Zinc finger protein 33A"/>
    <property type="match status" value="1"/>
</dbReference>
<feature type="region of interest" description="Disordered" evidence="10">
    <location>
        <begin position="204"/>
        <end position="225"/>
    </location>
</feature>
<dbReference type="InterPro" id="IPR012934">
    <property type="entry name" value="Znf_AD"/>
</dbReference>
<evidence type="ECO:0000256" key="8">
    <source>
        <dbReference type="PROSITE-ProRule" id="PRU00042"/>
    </source>
</evidence>
<evidence type="ECO:0000256" key="4">
    <source>
        <dbReference type="ARBA" id="ARBA00022771"/>
    </source>
</evidence>
<dbReference type="Pfam" id="PF13894">
    <property type="entry name" value="zf-C2H2_4"/>
    <property type="match status" value="1"/>
</dbReference>
<dbReference type="GO" id="GO:0008270">
    <property type="term" value="F:zinc ion binding"/>
    <property type="evidence" value="ECO:0007669"/>
    <property type="project" value="UniProtKB-UniRule"/>
</dbReference>
<feature type="domain" description="C2H2-type" evidence="11">
    <location>
        <begin position="716"/>
        <end position="743"/>
    </location>
</feature>
<accession>A0A6J1SMA9</accession>
<feature type="domain" description="C2H2-type" evidence="11">
    <location>
        <begin position="604"/>
        <end position="631"/>
    </location>
</feature>
<dbReference type="RefSeq" id="XP_026279666.1">
    <property type="nucleotide sequence ID" value="XM_026423881.2"/>
</dbReference>
<gene>
    <name evidence="14" type="primary">LOC113207355</name>
</gene>
<evidence type="ECO:0000256" key="5">
    <source>
        <dbReference type="ARBA" id="ARBA00022833"/>
    </source>
</evidence>
<dbReference type="FunFam" id="3.30.160.60:FF:000446">
    <property type="entry name" value="Zinc finger protein"/>
    <property type="match status" value="1"/>
</dbReference>
<keyword evidence="2 9" id="KW-0479">Metal-binding</keyword>
<feature type="domain" description="C2H2-type" evidence="11">
    <location>
        <begin position="660"/>
        <end position="687"/>
    </location>
</feature>
<evidence type="ECO:0000313" key="14">
    <source>
        <dbReference type="RefSeq" id="XP_026279666.1"/>
    </source>
</evidence>
<dbReference type="GO" id="GO:0005634">
    <property type="term" value="C:nucleus"/>
    <property type="evidence" value="ECO:0007669"/>
    <property type="project" value="UniProtKB-SubCell"/>
</dbReference>
<evidence type="ECO:0000256" key="3">
    <source>
        <dbReference type="ARBA" id="ARBA00022737"/>
    </source>
</evidence>
<keyword evidence="4 8" id="KW-0863">Zinc-finger</keyword>
<keyword evidence="5 9" id="KW-0862">Zinc</keyword>
<evidence type="ECO:0000259" key="12">
    <source>
        <dbReference type="PROSITE" id="PS51915"/>
    </source>
</evidence>
<dbReference type="Pfam" id="PF12874">
    <property type="entry name" value="zf-met"/>
    <property type="match status" value="1"/>
</dbReference>
<keyword evidence="3" id="KW-0677">Repeat</keyword>
<dbReference type="AlphaFoldDB" id="A0A6J1SMA9"/>
<feature type="domain" description="C2H2-type" evidence="11">
    <location>
        <begin position="262"/>
        <end position="289"/>
    </location>
</feature>
<comment type="subcellular location">
    <subcellularLocation>
        <location evidence="1">Nucleus</location>
    </subcellularLocation>
</comment>
<evidence type="ECO:0000256" key="2">
    <source>
        <dbReference type="ARBA" id="ARBA00022723"/>
    </source>
</evidence>
<dbReference type="GO" id="GO:0006357">
    <property type="term" value="P:regulation of transcription by RNA polymerase II"/>
    <property type="evidence" value="ECO:0007669"/>
    <property type="project" value="TreeGrafter"/>
</dbReference>
<feature type="domain" description="C2H2-type" evidence="11">
    <location>
        <begin position="374"/>
        <end position="401"/>
    </location>
</feature>
<sequence>MNLQQTCRLCLGQGGVLSPIFQESVGGGEGSRSAPQPAQPQPTLPLRIMACVPIQVLEGDALPAQICHRCLYQVERSYDFKEQCVTSDKILRQYVAQTLDQSKKRHEDLPSDGAASAGKKLHSSKEDKVDGTFHGLVDLSSVIEGGPTKKAKLSEAHKEVKFNILQSKLSAIIHQRPTVSPEEDVDSGLLESLADCDDLQVVKSEGEGEAHQYDKMDDDLSDRSDSSEDEIRLRCKMCKDTFPFIDILESHEAAHDANDSPYACSICDKVFSERSLLDAHWQVHSGENPLQCPLCETVFSSEDLMENHLESHDSSLPFSCLTCDKAYATRSDLIKHSVIHSGLRPFKCKICPKEFARSTNFNKHMRVHIGQKSFCCNECPKMFRTKGDLHRHEIIHTGQKPYSCSLCNLSFNRKDKLVRHERLHSSGNPFNPHGMMFKGDDQPVQEEATDLSMPSKKDAFNDQQSESMEFNDDESTVDTEPDNQLQICEDPIDEGNSDNQTCDALKHEESEKQAGVESMVISLDPFQMERMDSSLKESDIPPNFPLSSIKSEYEKEEFSPNENDMDGNIQENTKPYACEYCPKKFADKSYMKTHQLTHLGIRPHACSYCGKGFFRRRELLRHEAVHTGIKPFTCKTCNKAFARSDKLMRHERTHGEPKNFNCSQCPAVFSRKDELSRHGMCHTGERPHCCSQCFKSFFSRAELTRHEKTHAGLKPFKCDYCDQSFHRRDKLNRHVRTHLSPAAPSADTNILGTVHLHDLLAAHCGQHFAAEVRVKEEKAEVGDELKVRVDGSIDARALARLNQNPDIHLIPLKQN</sequence>
<dbReference type="Pfam" id="PF07776">
    <property type="entry name" value="zf-AD"/>
    <property type="match status" value="1"/>
</dbReference>
<feature type="domain" description="C2H2-type" evidence="11">
    <location>
        <begin position="318"/>
        <end position="345"/>
    </location>
</feature>
<feature type="region of interest" description="Disordered" evidence="10">
    <location>
        <begin position="101"/>
        <end position="126"/>
    </location>
</feature>
<dbReference type="PANTHER" id="PTHR24404:SF114">
    <property type="entry name" value="KLUMPFUSS, ISOFORM B-RELATED"/>
    <property type="match status" value="1"/>
</dbReference>
<keyword evidence="13" id="KW-1185">Reference proteome</keyword>
<name>A0A6J1SMA9_FRAOC</name>
<evidence type="ECO:0000313" key="13">
    <source>
        <dbReference type="Proteomes" id="UP000504606"/>
    </source>
</evidence>
<dbReference type="FunFam" id="3.30.160.60:FF:000100">
    <property type="entry name" value="Zinc finger 45-like"/>
    <property type="match status" value="1"/>
</dbReference>
<feature type="compositionally biased region" description="Acidic residues" evidence="10">
    <location>
        <begin position="469"/>
        <end position="481"/>
    </location>
</feature>
<keyword evidence="7" id="KW-0539">Nucleus</keyword>
<feature type="region of interest" description="Disordered" evidence="10">
    <location>
        <begin position="443"/>
        <end position="481"/>
    </location>
</feature>
<reference evidence="14" key="1">
    <citation type="submission" date="2025-08" db="UniProtKB">
        <authorList>
            <consortium name="RefSeq"/>
        </authorList>
    </citation>
    <scope>IDENTIFICATION</scope>
    <source>
        <tissue evidence="14">Whole organism</tissue>
    </source>
</reference>
<feature type="domain" description="C2H2-type" evidence="11">
    <location>
        <begin position="576"/>
        <end position="603"/>
    </location>
</feature>
<dbReference type="GO" id="GO:0003700">
    <property type="term" value="F:DNA-binding transcription factor activity"/>
    <property type="evidence" value="ECO:0007669"/>
    <property type="project" value="TreeGrafter"/>
</dbReference>
<dbReference type="InterPro" id="IPR013087">
    <property type="entry name" value="Znf_C2H2_type"/>
</dbReference>
<evidence type="ECO:0000256" key="1">
    <source>
        <dbReference type="ARBA" id="ARBA00004123"/>
    </source>
</evidence>
<feature type="domain" description="C2H2-type" evidence="11">
    <location>
        <begin position="632"/>
        <end position="659"/>
    </location>
</feature>
<feature type="domain" description="ZAD" evidence="12">
    <location>
        <begin position="5"/>
        <end position="94"/>
    </location>
</feature>
<dbReference type="FunFam" id="3.30.160.60:FF:000624">
    <property type="entry name" value="zinc finger protein 697"/>
    <property type="match status" value="1"/>
</dbReference>
<proteinExistence type="predicted"/>
<dbReference type="Proteomes" id="UP000504606">
    <property type="component" value="Unplaced"/>
</dbReference>
<dbReference type="GeneID" id="113207355"/>
<evidence type="ECO:0000256" key="9">
    <source>
        <dbReference type="PROSITE-ProRule" id="PRU01263"/>
    </source>
</evidence>
<feature type="binding site" evidence="9">
    <location>
        <position position="67"/>
    </location>
    <ligand>
        <name>Zn(2+)</name>
        <dbReference type="ChEBI" id="CHEBI:29105"/>
    </ligand>
</feature>
<feature type="domain" description="C2H2-type" evidence="11">
    <location>
        <begin position="290"/>
        <end position="317"/>
    </location>
</feature>
<evidence type="ECO:0000256" key="7">
    <source>
        <dbReference type="ARBA" id="ARBA00023242"/>
    </source>
</evidence>
<feature type="domain" description="C2H2-type" evidence="11">
    <location>
        <begin position="402"/>
        <end position="429"/>
    </location>
</feature>
<keyword evidence="6" id="KW-0238">DNA-binding</keyword>
<dbReference type="PROSITE" id="PS50157">
    <property type="entry name" value="ZINC_FINGER_C2H2_2"/>
    <property type="match status" value="12"/>
</dbReference>
<protein>
    <submittedName>
        <fullName evidence="14">Zinc finger protein 431-like</fullName>
    </submittedName>
</protein>
<dbReference type="SUPFAM" id="SSF57667">
    <property type="entry name" value="beta-beta-alpha zinc fingers"/>
    <property type="match status" value="7"/>
</dbReference>
<dbReference type="PROSITE" id="PS51915">
    <property type="entry name" value="ZAD"/>
    <property type="match status" value="1"/>
</dbReference>
<dbReference type="GO" id="GO:0048598">
    <property type="term" value="P:embryonic morphogenesis"/>
    <property type="evidence" value="ECO:0007669"/>
    <property type="project" value="UniProtKB-ARBA"/>
</dbReference>
<feature type="binding site" evidence="9">
    <location>
        <position position="10"/>
    </location>
    <ligand>
        <name>Zn(2+)</name>
        <dbReference type="ChEBI" id="CHEBI:29105"/>
    </ligand>
</feature>